<accession>W6AKG4</accession>
<evidence type="ECO:0000259" key="1">
    <source>
        <dbReference type="PROSITE" id="PS50206"/>
    </source>
</evidence>
<keyword evidence="3" id="KW-1185">Reference proteome</keyword>
<dbReference type="AlphaFoldDB" id="W6AKG4"/>
<dbReference type="PANTHER" id="PTHR43031:SF1">
    <property type="entry name" value="PYRIDINE NUCLEOTIDE-DISULPHIDE OXIDOREDUCTASE"/>
    <property type="match status" value="1"/>
</dbReference>
<reference evidence="2 3" key="1">
    <citation type="journal article" date="2014" name="Genome Biol. Evol.">
        <title>Molecular evolution of the substrate utilization strategies and putative virulence factors in mosquito-associated Spiroplasma species.</title>
        <authorList>
            <person name="Chang T.H."/>
            <person name="Lo W.S."/>
            <person name="Ku C."/>
            <person name="Chen L.L."/>
            <person name="Kuo C.H."/>
        </authorList>
    </citation>
    <scope>NUCLEOTIDE SEQUENCE [LARGE SCALE GENOMIC DNA]</scope>
    <source>
        <strain evidence="2">Ar-1343</strain>
    </source>
</reference>
<evidence type="ECO:0000313" key="3">
    <source>
        <dbReference type="Proteomes" id="UP000019265"/>
    </source>
</evidence>
<gene>
    <name evidence="2" type="ORF">SSABA_v1c07870</name>
</gene>
<sequence length="99" mass="11595">MKSISLQDYLQIKNKVRTIDVRTTMEVKTLLKFDWAENIYVSDLIDNFDYYFKDKNEVIITVCNAGNRSGQAADFLENQGYLNAYVLDGGIYNYYRKVK</sequence>
<dbReference type="HOGENOM" id="CLU_089574_13_2_14"/>
<dbReference type="STRING" id="1276257.SSABA_v1c07870"/>
<feature type="domain" description="Rhodanese" evidence="1">
    <location>
        <begin position="12"/>
        <end position="99"/>
    </location>
</feature>
<dbReference type="PATRIC" id="fig|1276257.3.peg.799"/>
<dbReference type="SUPFAM" id="SSF52821">
    <property type="entry name" value="Rhodanese/Cell cycle control phosphatase"/>
    <property type="match status" value="1"/>
</dbReference>
<proteinExistence type="predicted"/>
<organism evidence="2 3">
    <name type="scientific">Spiroplasma sabaudiense Ar-1343</name>
    <dbReference type="NCBI Taxonomy" id="1276257"/>
    <lineage>
        <taxon>Bacteria</taxon>
        <taxon>Bacillati</taxon>
        <taxon>Mycoplasmatota</taxon>
        <taxon>Mollicutes</taxon>
        <taxon>Entomoplasmatales</taxon>
        <taxon>Spiroplasmataceae</taxon>
        <taxon>Spiroplasma</taxon>
    </lineage>
</organism>
<dbReference type="SMART" id="SM00450">
    <property type="entry name" value="RHOD"/>
    <property type="match status" value="1"/>
</dbReference>
<dbReference type="PANTHER" id="PTHR43031">
    <property type="entry name" value="FAD-DEPENDENT OXIDOREDUCTASE"/>
    <property type="match status" value="1"/>
</dbReference>
<dbReference type="InterPro" id="IPR036873">
    <property type="entry name" value="Rhodanese-like_dom_sf"/>
</dbReference>
<dbReference type="CDD" id="cd00158">
    <property type="entry name" value="RHOD"/>
    <property type="match status" value="1"/>
</dbReference>
<dbReference type="Gene3D" id="3.40.250.10">
    <property type="entry name" value="Rhodanese-like domain"/>
    <property type="match status" value="1"/>
</dbReference>
<dbReference type="OrthoDB" id="399039at2"/>
<evidence type="ECO:0000313" key="2">
    <source>
        <dbReference type="EMBL" id="AHI54189.1"/>
    </source>
</evidence>
<dbReference type="KEGG" id="ssab:SSABA_v1c07870"/>
<dbReference type="Pfam" id="PF00581">
    <property type="entry name" value="Rhodanese"/>
    <property type="match status" value="1"/>
</dbReference>
<name>W6AKG4_9MOLU</name>
<dbReference type="EMBL" id="CP006934">
    <property type="protein sequence ID" value="AHI54189.1"/>
    <property type="molecule type" value="Genomic_DNA"/>
</dbReference>
<dbReference type="InterPro" id="IPR001763">
    <property type="entry name" value="Rhodanese-like_dom"/>
</dbReference>
<protein>
    <recommendedName>
        <fullName evidence="1">Rhodanese domain-containing protein</fullName>
    </recommendedName>
</protein>
<dbReference type="Proteomes" id="UP000019265">
    <property type="component" value="Chromosome"/>
</dbReference>
<dbReference type="InterPro" id="IPR050229">
    <property type="entry name" value="GlpE_sulfurtransferase"/>
</dbReference>
<dbReference type="RefSeq" id="WP_025251325.1">
    <property type="nucleotide sequence ID" value="NZ_CP006934.1"/>
</dbReference>
<dbReference type="eggNOG" id="COG0607">
    <property type="taxonomic scope" value="Bacteria"/>
</dbReference>
<dbReference type="PROSITE" id="PS50206">
    <property type="entry name" value="RHODANESE_3"/>
    <property type="match status" value="1"/>
</dbReference>